<evidence type="ECO:0000256" key="1">
    <source>
        <dbReference type="SAM" id="Phobius"/>
    </source>
</evidence>
<keyword evidence="1" id="KW-0812">Transmembrane</keyword>
<dbReference type="Gene3D" id="2.40.70.10">
    <property type="entry name" value="Acid Proteases"/>
    <property type="match status" value="1"/>
</dbReference>
<dbReference type="Proteomes" id="UP001652542">
    <property type="component" value="Unassembled WGS sequence"/>
</dbReference>
<organism evidence="2 3">
    <name type="scientific">Albidovulum marisflavi</name>
    <dbReference type="NCBI Taxonomy" id="2984159"/>
    <lineage>
        <taxon>Bacteria</taxon>
        <taxon>Pseudomonadati</taxon>
        <taxon>Pseudomonadota</taxon>
        <taxon>Alphaproteobacteria</taxon>
        <taxon>Rhodobacterales</taxon>
        <taxon>Paracoccaceae</taxon>
        <taxon>Albidovulum</taxon>
    </lineage>
</organism>
<evidence type="ECO:0000313" key="3">
    <source>
        <dbReference type="Proteomes" id="UP001652542"/>
    </source>
</evidence>
<dbReference type="SUPFAM" id="SSF50630">
    <property type="entry name" value="Acid proteases"/>
    <property type="match status" value="1"/>
</dbReference>
<feature type="transmembrane region" description="Helical" evidence="1">
    <location>
        <begin position="37"/>
        <end position="55"/>
    </location>
</feature>
<dbReference type="RefSeq" id="WP_263736189.1">
    <property type="nucleotide sequence ID" value="NZ_JAOWKY010000006.1"/>
</dbReference>
<dbReference type="EC" id="3.4.23.-" evidence="2"/>
<keyword evidence="1" id="KW-1133">Transmembrane helix</keyword>
<proteinExistence type="predicted"/>
<protein>
    <submittedName>
        <fullName evidence="2">TIGR02281 family clan AA aspartic protease</fullName>
        <ecNumber evidence="2">3.4.23.-</ecNumber>
    </submittedName>
</protein>
<dbReference type="Pfam" id="PF13975">
    <property type="entry name" value="gag-asp_proteas"/>
    <property type="match status" value="1"/>
</dbReference>
<comment type="caution">
    <text evidence="2">The sequence shown here is derived from an EMBL/GenBank/DDBJ whole genome shotgun (WGS) entry which is preliminary data.</text>
</comment>
<gene>
    <name evidence="2" type="ORF">OEW28_18015</name>
</gene>
<sequence>MGGDEIGRLTYLVLLLLVVGGYFLAQGRRNLGRTAQQAAIWAFIFLGVIIAYGLWGDLRRTVLPEEMRISGNSLEVDVSGDGHFYLTAEINGANVLFVVDTGASQIVLTERDARRAGFAPDTLNYFGSARTANGIVQTAPVRLESFALGPFSDRGVPAVVNSGDLDTSLLGMSYLGQFEMTLTRDRMILRR</sequence>
<dbReference type="GO" id="GO:0006508">
    <property type="term" value="P:proteolysis"/>
    <property type="evidence" value="ECO:0007669"/>
    <property type="project" value="UniProtKB-KW"/>
</dbReference>
<dbReference type="CDD" id="cd05483">
    <property type="entry name" value="retropepsin_like_bacteria"/>
    <property type="match status" value="1"/>
</dbReference>
<feature type="transmembrane region" description="Helical" evidence="1">
    <location>
        <begin position="6"/>
        <end position="25"/>
    </location>
</feature>
<accession>A0ABT2ZHJ0</accession>
<dbReference type="InterPro" id="IPR034122">
    <property type="entry name" value="Retropepsin-like_bacterial"/>
</dbReference>
<dbReference type="InterPro" id="IPR021109">
    <property type="entry name" value="Peptidase_aspartic_dom_sf"/>
</dbReference>
<keyword evidence="2" id="KW-0378">Hydrolase</keyword>
<keyword evidence="2" id="KW-0645">Protease</keyword>
<keyword evidence="1" id="KW-0472">Membrane</keyword>
<keyword evidence="3" id="KW-1185">Reference proteome</keyword>
<dbReference type="NCBIfam" id="TIGR02281">
    <property type="entry name" value="clan_AA_DTGA"/>
    <property type="match status" value="1"/>
</dbReference>
<dbReference type="InterPro" id="IPR011969">
    <property type="entry name" value="Clan_AA_Asp_peptidase_C"/>
</dbReference>
<dbReference type="EMBL" id="JAOWKY010000006">
    <property type="protein sequence ID" value="MCV2870513.1"/>
    <property type="molecule type" value="Genomic_DNA"/>
</dbReference>
<dbReference type="GO" id="GO:0008233">
    <property type="term" value="F:peptidase activity"/>
    <property type="evidence" value="ECO:0007669"/>
    <property type="project" value="UniProtKB-KW"/>
</dbReference>
<name>A0ABT2ZHJ0_9RHOB</name>
<evidence type="ECO:0000313" key="2">
    <source>
        <dbReference type="EMBL" id="MCV2870513.1"/>
    </source>
</evidence>
<reference evidence="2 3" key="1">
    <citation type="submission" date="2022-10" db="EMBL/GenBank/DDBJ databases">
        <title>Defluviimonas sp. nov., isolated from ocean surface water.</title>
        <authorList>
            <person name="He W."/>
            <person name="Wang L."/>
            <person name="Zhang D.-F."/>
        </authorList>
    </citation>
    <scope>NUCLEOTIDE SEQUENCE [LARGE SCALE GENOMIC DNA]</scope>
    <source>
        <strain evidence="2 3">WL0002</strain>
    </source>
</reference>